<protein>
    <submittedName>
        <fullName evidence="1">Uncharacterized protein</fullName>
    </submittedName>
</protein>
<keyword evidence="2" id="KW-1185">Reference proteome</keyword>
<accession>A0ACC2EQM2</accession>
<dbReference type="EMBL" id="CM055092">
    <property type="protein sequence ID" value="KAJ7568774.1"/>
    <property type="molecule type" value="Genomic_DNA"/>
</dbReference>
<proteinExistence type="predicted"/>
<comment type="caution">
    <text evidence="1">The sequence shown here is derived from an EMBL/GenBank/DDBJ whole genome shotgun (WGS) entry which is preliminary data.</text>
</comment>
<evidence type="ECO:0000313" key="2">
    <source>
        <dbReference type="Proteomes" id="UP001162992"/>
    </source>
</evidence>
<gene>
    <name evidence="1" type="ORF">O6H91_01G047600</name>
</gene>
<reference evidence="2" key="1">
    <citation type="journal article" date="2024" name="Proc. Natl. Acad. Sci. U.S.A.">
        <title>Extraordinary preservation of gene collinearity over three hundred million years revealed in homosporous lycophytes.</title>
        <authorList>
            <person name="Li C."/>
            <person name="Wickell D."/>
            <person name="Kuo L.Y."/>
            <person name="Chen X."/>
            <person name="Nie B."/>
            <person name="Liao X."/>
            <person name="Peng D."/>
            <person name="Ji J."/>
            <person name="Jenkins J."/>
            <person name="Williams M."/>
            <person name="Shu S."/>
            <person name="Plott C."/>
            <person name="Barry K."/>
            <person name="Rajasekar S."/>
            <person name="Grimwood J."/>
            <person name="Han X."/>
            <person name="Sun S."/>
            <person name="Hou Z."/>
            <person name="He W."/>
            <person name="Dai G."/>
            <person name="Sun C."/>
            <person name="Schmutz J."/>
            <person name="Leebens-Mack J.H."/>
            <person name="Li F.W."/>
            <person name="Wang L."/>
        </authorList>
    </citation>
    <scope>NUCLEOTIDE SEQUENCE [LARGE SCALE GENOMIC DNA]</scope>
    <source>
        <strain evidence="2">cv. PW_Plant_1</strain>
    </source>
</reference>
<sequence length="196" mass="21561">MVRPAVVTLKIDLNPGLQGNGPSSPQSAMVSPRLCKAFRHSAGTSRLASPKPFDTALYSDLKWSWCSTPLGRPHPLSPCTSSTRRGASTQAATGEDVLVASVPNFYDVLGLPQDVALPDIKAAYRLMARQHHPDVCPKEEAEESTRRFIAVQEAYETLSDPSRRAYYDRSFSLSFGSSGLVAKWGWDFDKESVCRR</sequence>
<organism evidence="1 2">
    <name type="scientific">Diphasiastrum complanatum</name>
    <name type="common">Issler's clubmoss</name>
    <name type="synonym">Lycopodium complanatum</name>
    <dbReference type="NCBI Taxonomy" id="34168"/>
    <lineage>
        <taxon>Eukaryota</taxon>
        <taxon>Viridiplantae</taxon>
        <taxon>Streptophyta</taxon>
        <taxon>Embryophyta</taxon>
        <taxon>Tracheophyta</taxon>
        <taxon>Lycopodiopsida</taxon>
        <taxon>Lycopodiales</taxon>
        <taxon>Lycopodiaceae</taxon>
        <taxon>Lycopodioideae</taxon>
        <taxon>Diphasiastrum</taxon>
    </lineage>
</organism>
<name>A0ACC2EQM2_DIPCM</name>
<dbReference type="Proteomes" id="UP001162992">
    <property type="component" value="Chromosome 1"/>
</dbReference>
<evidence type="ECO:0000313" key="1">
    <source>
        <dbReference type="EMBL" id="KAJ7568774.1"/>
    </source>
</evidence>